<dbReference type="GO" id="GO:0003824">
    <property type="term" value="F:catalytic activity"/>
    <property type="evidence" value="ECO:0007669"/>
    <property type="project" value="InterPro"/>
</dbReference>
<protein>
    <recommendedName>
        <fullName evidence="1">MOSC domain-containing protein</fullName>
    </recommendedName>
</protein>
<feature type="domain" description="MOSC" evidence="1">
    <location>
        <begin position="138"/>
        <end position="318"/>
    </location>
</feature>
<dbReference type="SUPFAM" id="SSF141673">
    <property type="entry name" value="MOSC N-terminal domain-like"/>
    <property type="match status" value="1"/>
</dbReference>
<dbReference type="GO" id="GO:0030151">
    <property type="term" value="F:molybdenum ion binding"/>
    <property type="evidence" value="ECO:0007669"/>
    <property type="project" value="InterPro"/>
</dbReference>
<gene>
    <name evidence="2" type="ORF">SAMN04487967_0216</name>
</gene>
<dbReference type="InterPro" id="IPR011037">
    <property type="entry name" value="Pyrv_Knase-like_insert_dom_sf"/>
</dbReference>
<dbReference type="SUPFAM" id="SSF50800">
    <property type="entry name" value="PK beta-barrel domain-like"/>
    <property type="match status" value="1"/>
</dbReference>
<accession>A0A1H6FMU2</accession>
<organism evidence="2 3">
    <name type="scientific">Natronorubrum sediminis</name>
    <dbReference type="NCBI Taxonomy" id="640943"/>
    <lineage>
        <taxon>Archaea</taxon>
        <taxon>Methanobacteriati</taxon>
        <taxon>Methanobacteriota</taxon>
        <taxon>Stenosarchaea group</taxon>
        <taxon>Halobacteria</taxon>
        <taxon>Halobacteriales</taxon>
        <taxon>Natrialbaceae</taxon>
        <taxon>Natronorubrum</taxon>
    </lineage>
</organism>
<dbReference type="InterPro" id="IPR005303">
    <property type="entry name" value="MOCOS_middle"/>
</dbReference>
<dbReference type="Pfam" id="PF03476">
    <property type="entry name" value="MOSC_N"/>
    <property type="match status" value="1"/>
</dbReference>
<dbReference type="EMBL" id="FNWL01000001">
    <property type="protein sequence ID" value="SEH11143.1"/>
    <property type="molecule type" value="Genomic_DNA"/>
</dbReference>
<dbReference type="Pfam" id="PF03473">
    <property type="entry name" value="MOSC"/>
    <property type="match status" value="1"/>
</dbReference>
<evidence type="ECO:0000313" key="3">
    <source>
        <dbReference type="Proteomes" id="UP000199112"/>
    </source>
</evidence>
<proteinExistence type="predicted"/>
<keyword evidence="3" id="KW-1185">Reference proteome</keyword>
<name>A0A1H6FMU2_9EURY</name>
<dbReference type="GO" id="GO:0030170">
    <property type="term" value="F:pyridoxal phosphate binding"/>
    <property type="evidence" value="ECO:0007669"/>
    <property type="project" value="InterPro"/>
</dbReference>
<dbReference type="AlphaFoldDB" id="A0A1H6FMU2"/>
<evidence type="ECO:0000313" key="2">
    <source>
        <dbReference type="EMBL" id="SEH11143.1"/>
    </source>
</evidence>
<sequence length="318" mass="35856">MTVSIDKKVPSEASPCYAIDTGERGVKRIQLRATIMTPHQMVHLGQIRVHPIKSLDAVSVDECNIADGGGLEWDRRYAIVERTSAPGSETDAVGQYVNGKRERRTHELETTYDLERETVTIRERNAEETNTFHLELDRDCFASWLSSYFGYPVEVVRDDEGGFPDDTDAAGPTVISTGTLEAVASWYDEIETEEMCRRLRPNLVLEAPAFWEDRLYERPGQIVPFEIGGVELQGVNPCQRCVVPTRDPDTGEQTEGFQETFVERREATLPEWASEAWFDHYFRLMVNTTVPDSSWGNSFTVTDPVSVDDVLVDANPAQ</sequence>
<reference evidence="3" key="1">
    <citation type="submission" date="2016-10" db="EMBL/GenBank/DDBJ databases">
        <authorList>
            <person name="Varghese N."/>
            <person name="Submissions S."/>
        </authorList>
    </citation>
    <scope>NUCLEOTIDE SEQUENCE [LARGE SCALE GENOMIC DNA]</scope>
    <source>
        <strain evidence="3">CGMCC 1.8981</strain>
    </source>
</reference>
<dbReference type="PROSITE" id="PS51340">
    <property type="entry name" value="MOSC"/>
    <property type="match status" value="1"/>
</dbReference>
<dbReference type="InterPro" id="IPR005302">
    <property type="entry name" value="MoCF_Sase_C"/>
</dbReference>
<evidence type="ECO:0000259" key="1">
    <source>
        <dbReference type="PROSITE" id="PS51340"/>
    </source>
</evidence>
<dbReference type="Proteomes" id="UP000199112">
    <property type="component" value="Unassembled WGS sequence"/>
</dbReference>